<feature type="compositionally biased region" description="Acidic residues" evidence="1">
    <location>
        <begin position="19"/>
        <end position="40"/>
    </location>
</feature>
<evidence type="ECO:0000313" key="3">
    <source>
        <dbReference type="EnsemblPlants" id="KQK07403"/>
    </source>
</evidence>
<dbReference type="AlphaFoldDB" id="I1HLM6"/>
<dbReference type="Gramene" id="KQK07403">
    <property type="protein sequence ID" value="KQK07403"/>
    <property type="gene ID" value="BRADI_2g35100v3"/>
</dbReference>
<accession>I1HLM6</accession>
<reference evidence="2" key="2">
    <citation type="submission" date="2017-06" db="EMBL/GenBank/DDBJ databases">
        <title>WGS assembly of Brachypodium distachyon.</title>
        <authorList>
            <consortium name="The International Brachypodium Initiative"/>
            <person name="Lucas S."/>
            <person name="Harmon-Smith M."/>
            <person name="Lail K."/>
            <person name="Tice H."/>
            <person name="Grimwood J."/>
            <person name="Bruce D."/>
            <person name="Barry K."/>
            <person name="Shu S."/>
            <person name="Lindquist E."/>
            <person name="Wang M."/>
            <person name="Pitluck S."/>
            <person name="Vogel J.P."/>
            <person name="Garvin D.F."/>
            <person name="Mockler T.C."/>
            <person name="Schmutz J."/>
            <person name="Rokhsar D."/>
            <person name="Bevan M.W."/>
        </authorList>
    </citation>
    <scope>NUCLEOTIDE SEQUENCE</scope>
    <source>
        <strain evidence="2">Bd21</strain>
    </source>
</reference>
<feature type="region of interest" description="Disordered" evidence="1">
    <location>
        <begin position="1"/>
        <end position="64"/>
    </location>
</feature>
<protein>
    <submittedName>
        <fullName evidence="2 3">Uncharacterized protein</fullName>
    </submittedName>
</protein>
<evidence type="ECO:0000313" key="4">
    <source>
        <dbReference type="Proteomes" id="UP000008810"/>
    </source>
</evidence>
<dbReference type="GeneID" id="100840618"/>
<reference evidence="3" key="3">
    <citation type="submission" date="2018-08" db="UniProtKB">
        <authorList>
            <consortium name="EnsemblPlants"/>
        </authorList>
    </citation>
    <scope>IDENTIFICATION</scope>
    <source>
        <strain evidence="3">cv. Bd21</strain>
    </source>
</reference>
<name>I1HLM6_BRADI</name>
<gene>
    <name evidence="3" type="primary">LOC100840618</name>
    <name evidence="2" type="ORF">BRADI_2g35100v3</name>
</gene>
<sequence length="101" mass="10935">MAKRKAEAAEKEVDRNAFESEEDSVGSSNNEEEEEEEELVDNEHANLHPEKPSERLGAASASARVTTEVGGSGSINLEVSVPASPIQSFCYSEVWISFCSS</sequence>
<dbReference type="Proteomes" id="UP000008810">
    <property type="component" value="Chromosome 2"/>
</dbReference>
<feature type="compositionally biased region" description="Basic and acidic residues" evidence="1">
    <location>
        <begin position="1"/>
        <end position="18"/>
    </location>
</feature>
<proteinExistence type="predicted"/>
<feature type="compositionally biased region" description="Basic and acidic residues" evidence="1">
    <location>
        <begin position="41"/>
        <end position="54"/>
    </location>
</feature>
<dbReference type="EMBL" id="CM000881">
    <property type="protein sequence ID" value="KQK07403.1"/>
    <property type="molecule type" value="Genomic_DNA"/>
</dbReference>
<evidence type="ECO:0000313" key="2">
    <source>
        <dbReference type="EMBL" id="KQK07403.1"/>
    </source>
</evidence>
<keyword evidence="4" id="KW-1185">Reference proteome</keyword>
<reference evidence="2 3" key="1">
    <citation type="journal article" date="2010" name="Nature">
        <title>Genome sequencing and analysis of the model grass Brachypodium distachyon.</title>
        <authorList>
            <consortium name="International Brachypodium Initiative"/>
        </authorList>
    </citation>
    <scope>NUCLEOTIDE SEQUENCE [LARGE SCALE GENOMIC DNA]</scope>
    <source>
        <strain evidence="2 3">Bd21</strain>
    </source>
</reference>
<dbReference type="KEGG" id="bdi:100840618"/>
<dbReference type="RefSeq" id="XP_003568897.1">
    <property type="nucleotide sequence ID" value="XM_003568849.4"/>
</dbReference>
<dbReference type="EnsemblPlants" id="KQK07403">
    <property type="protein sequence ID" value="KQK07403"/>
    <property type="gene ID" value="BRADI_2g35100v3"/>
</dbReference>
<dbReference type="HOGENOM" id="CLU_2295570_0_0_1"/>
<organism evidence="2">
    <name type="scientific">Brachypodium distachyon</name>
    <name type="common">Purple false brome</name>
    <name type="synonym">Trachynia distachya</name>
    <dbReference type="NCBI Taxonomy" id="15368"/>
    <lineage>
        <taxon>Eukaryota</taxon>
        <taxon>Viridiplantae</taxon>
        <taxon>Streptophyta</taxon>
        <taxon>Embryophyta</taxon>
        <taxon>Tracheophyta</taxon>
        <taxon>Spermatophyta</taxon>
        <taxon>Magnoliopsida</taxon>
        <taxon>Liliopsida</taxon>
        <taxon>Poales</taxon>
        <taxon>Poaceae</taxon>
        <taxon>BOP clade</taxon>
        <taxon>Pooideae</taxon>
        <taxon>Stipodae</taxon>
        <taxon>Brachypodieae</taxon>
        <taxon>Brachypodium</taxon>
    </lineage>
</organism>
<evidence type="ECO:0000256" key="1">
    <source>
        <dbReference type="SAM" id="MobiDB-lite"/>
    </source>
</evidence>